<sequence length="295" mass="30615">MTTDLAALDVLKNLEWTLTEVQGRAGDLGRAGTARTVLHLTGDLGQVMEGISGLDRTGTDLGALRVLAQARAVAAATTGDSAEQYTAAHLAATLALATGDPASLVVARTSMQQARDLLADEDASTDAGTGTDPRAGQEHAVLDSPTATGEEKQEAAQRLVELADEADDLRAMAESLLTLGDLLRSDQQMSEMYDTYQSALEAAVSADATDLRIRATVSLASAQYLAGDKKTSTQLLLDLDTEIAESGLTTPAEKDAMAAALTALAVLFGEAGDADGQGQFAARADALRAKTHRSQ</sequence>
<dbReference type="RefSeq" id="WP_141330690.1">
    <property type="nucleotide sequence ID" value="NZ_BJNT01000017.1"/>
</dbReference>
<dbReference type="AlphaFoldDB" id="A0A4Y4C2E9"/>
<evidence type="ECO:0000256" key="1">
    <source>
        <dbReference type="SAM" id="MobiDB-lite"/>
    </source>
</evidence>
<accession>A0A4Y4C2E9</accession>
<dbReference type="GeneID" id="82888306"/>
<comment type="caution">
    <text evidence="2">The sequence shown here is derived from an EMBL/GenBank/DDBJ whole genome shotgun (WGS) entry which is preliminary data.</text>
</comment>
<dbReference type="EMBL" id="BJNT01000017">
    <property type="protein sequence ID" value="GEC86878.1"/>
    <property type="molecule type" value="Genomic_DNA"/>
</dbReference>
<proteinExistence type="predicted"/>
<feature type="region of interest" description="Disordered" evidence="1">
    <location>
        <begin position="121"/>
        <end position="154"/>
    </location>
</feature>
<evidence type="ECO:0008006" key="4">
    <source>
        <dbReference type="Google" id="ProtNLM"/>
    </source>
</evidence>
<protein>
    <recommendedName>
        <fullName evidence="4">Tetratricopeptide repeat protein</fullName>
    </recommendedName>
</protein>
<reference evidence="2 3" key="1">
    <citation type="submission" date="2019-06" db="EMBL/GenBank/DDBJ databases">
        <title>Whole genome shotgun sequence of Corynebacterium variabile NBRC 15286.</title>
        <authorList>
            <person name="Hosoyama A."/>
            <person name="Uohara A."/>
            <person name="Ohji S."/>
            <person name="Ichikawa N."/>
        </authorList>
    </citation>
    <scope>NUCLEOTIDE SEQUENCE [LARGE SCALE GENOMIC DNA]</scope>
    <source>
        <strain evidence="2 3">NBRC 15286</strain>
    </source>
</reference>
<dbReference type="Proteomes" id="UP000319986">
    <property type="component" value="Unassembled WGS sequence"/>
</dbReference>
<name>A0A4Y4C2E9_9CORY</name>
<evidence type="ECO:0000313" key="2">
    <source>
        <dbReference type="EMBL" id="GEC86878.1"/>
    </source>
</evidence>
<evidence type="ECO:0000313" key="3">
    <source>
        <dbReference type="Proteomes" id="UP000319986"/>
    </source>
</evidence>
<organism evidence="2 3">
    <name type="scientific">Corynebacterium variabile</name>
    <dbReference type="NCBI Taxonomy" id="1727"/>
    <lineage>
        <taxon>Bacteria</taxon>
        <taxon>Bacillati</taxon>
        <taxon>Actinomycetota</taxon>
        <taxon>Actinomycetes</taxon>
        <taxon>Mycobacteriales</taxon>
        <taxon>Corynebacteriaceae</taxon>
        <taxon>Corynebacterium</taxon>
    </lineage>
</organism>
<gene>
    <name evidence="2" type="ORF">CVA01_21920</name>
</gene>